<comment type="caution">
    <text evidence="5">The sequence shown here is derived from an EMBL/GenBank/DDBJ whole genome shotgun (WGS) entry which is preliminary data.</text>
</comment>
<dbReference type="NCBIfam" id="TIGR00231">
    <property type="entry name" value="small_GTP"/>
    <property type="match status" value="1"/>
</dbReference>
<keyword evidence="2" id="KW-0547">Nucleotide-binding</keyword>
<dbReference type="Pfam" id="PF00071">
    <property type="entry name" value="Ras"/>
    <property type="match status" value="1"/>
</dbReference>
<protein>
    <recommendedName>
        <fullName evidence="7">Ras-related protein Rab-18</fullName>
    </recommendedName>
</protein>
<dbReference type="Gene3D" id="3.40.50.300">
    <property type="entry name" value="P-loop containing nucleotide triphosphate hydrolases"/>
    <property type="match status" value="1"/>
</dbReference>
<dbReference type="Proteomes" id="UP000033140">
    <property type="component" value="Unassembled WGS sequence"/>
</dbReference>
<proteinExistence type="predicted"/>
<keyword evidence="3" id="KW-0342">GTP-binding</keyword>
<gene>
    <name evidence="5" type="ORF">G7K_0130-t1</name>
</gene>
<reference evidence="5 6" key="1">
    <citation type="journal article" date="2011" name="J. Gen. Appl. Microbiol.">
        <title>Draft genome sequencing of the enigmatic yeast Saitoella complicata.</title>
        <authorList>
            <person name="Nishida H."/>
            <person name="Hamamoto M."/>
            <person name="Sugiyama J."/>
        </authorList>
    </citation>
    <scope>NUCLEOTIDE SEQUENCE [LARGE SCALE GENOMIC DNA]</scope>
    <source>
        <strain evidence="5 6">NRRL Y-17804</strain>
    </source>
</reference>
<dbReference type="SUPFAM" id="SSF52540">
    <property type="entry name" value="P-loop containing nucleoside triphosphate hydrolases"/>
    <property type="match status" value="1"/>
</dbReference>
<dbReference type="PRINTS" id="PR00449">
    <property type="entry name" value="RASTRNSFRMNG"/>
</dbReference>
<evidence type="ECO:0000256" key="2">
    <source>
        <dbReference type="ARBA" id="ARBA00022741"/>
    </source>
</evidence>
<organism evidence="5 6">
    <name type="scientific">Saitoella complicata (strain BCRC 22490 / CBS 7301 / JCM 7358 / NBRC 10748 / NRRL Y-17804)</name>
    <dbReference type="NCBI Taxonomy" id="698492"/>
    <lineage>
        <taxon>Eukaryota</taxon>
        <taxon>Fungi</taxon>
        <taxon>Dikarya</taxon>
        <taxon>Ascomycota</taxon>
        <taxon>Taphrinomycotina</taxon>
        <taxon>Taphrinomycotina incertae sedis</taxon>
        <taxon>Saitoella</taxon>
    </lineage>
</organism>
<dbReference type="PANTHER" id="PTHR47977">
    <property type="entry name" value="RAS-RELATED PROTEIN RAB"/>
    <property type="match status" value="1"/>
</dbReference>
<dbReference type="SMART" id="SM00175">
    <property type="entry name" value="RAB"/>
    <property type="match status" value="1"/>
</dbReference>
<dbReference type="InterPro" id="IPR005225">
    <property type="entry name" value="Small_GTP-bd"/>
</dbReference>
<evidence type="ECO:0000313" key="6">
    <source>
        <dbReference type="Proteomes" id="UP000033140"/>
    </source>
</evidence>
<evidence type="ECO:0008006" key="7">
    <source>
        <dbReference type="Google" id="ProtNLM"/>
    </source>
</evidence>
<accession>A0A0E9N7T6</accession>
<reference evidence="5 6" key="3">
    <citation type="journal article" date="2015" name="Genome Announc.">
        <title>Draft Genome Sequence of the Archiascomycetous Yeast Saitoella complicata.</title>
        <authorList>
            <person name="Yamauchi K."/>
            <person name="Kondo S."/>
            <person name="Hamamoto M."/>
            <person name="Takahashi Y."/>
            <person name="Ogura Y."/>
            <person name="Hayashi T."/>
            <person name="Nishida H."/>
        </authorList>
    </citation>
    <scope>NUCLEOTIDE SEQUENCE [LARGE SCALE GENOMIC DNA]</scope>
    <source>
        <strain evidence="5 6">NRRL Y-17804</strain>
    </source>
</reference>
<dbReference type="InterPro" id="IPR027417">
    <property type="entry name" value="P-loop_NTPase"/>
</dbReference>
<keyword evidence="4" id="KW-0472">Membrane</keyword>
<sequence length="213" mass="23792">MAPFEDDYVPTLKILLIGNSSVGKSALMLRFTNDMWAPEESSTTIGVDFKVKMVMVGGKPYKLTVWDTAGQERFRTLTKSYYRNAQAVLVVYDITNRATFEELPRWLKELEANTASDIVKVLVGNKLDKDSSRAVTTEEGEDMADRYNVGFLEASAKSNTHVKECFMEMVETIIETPTLWGQSTTGLLLPRGDDILELEAAREENGGLSLCQC</sequence>
<evidence type="ECO:0000256" key="3">
    <source>
        <dbReference type="ARBA" id="ARBA00023134"/>
    </source>
</evidence>
<comment type="subcellular location">
    <subcellularLocation>
        <location evidence="1">Endomembrane system</location>
    </subcellularLocation>
</comment>
<dbReference type="OMA" id="RVHKMDV"/>
<dbReference type="PROSITE" id="PS51421">
    <property type="entry name" value="RAS"/>
    <property type="match status" value="1"/>
</dbReference>
<dbReference type="GO" id="GO:0005525">
    <property type="term" value="F:GTP binding"/>
    <property type="evidence" value="ECO:0007669"/>
    <property type="project" value="UniProtKB-KW"/>
</dbReference>
<evidence type="ECO:0000313" key="5">
    <source>
        <dbReference type="EMBL" id="GAO45884.1"/>
    </source>
</evidence>
<dbReference type="SMART" id="SM00173">
    <property type="entry name" value="RAS"/>
    <property type="match status" value="1"/>
</dbReference>
<evidence type="ECO:0000256" key="4">
    <source>
        <dbReference type="ARBA" id="ARBA00023136"/>
    </source>
</evidence>
<dbReference type="InterPro" id="IPR001806">
    <property type="entry name" value="Small_GTPase"/>
</dbReference>
<reference evidence="5 6" key="2">
    <citation type="journal article" date="2014" name="J. Gen. Appl. Microbiol.">
        <title>The early diverging ascomycetous budding yeast Saitoella complicata has three histone deacetylases belonging to the Clr6, Hos2, and Rpd3 lineages.</title>
        <authorList>
            <person name="Nishida H."/>
            <person name="Matsumoto T."/>
            <person name="Kondo S."/>
            <person name="Hamamoto M."/>
            <person name="Yoshikawa H."/>
        </authorList>
    </citation>
    <scope>NUCLEOTIDE SEQUENCE [LARGE SCALE GENOMIC DNA]</scope>
    <source>
        <strain evidence="5 6">NRRL Y-17804</strain>
    </source>
</reference>
<dbReference type="EMBL" id="BACD03000001">
    <property type="protein sequence ID" value="GAO45884.1"/>
    <property type="molecule type" value="Genomic_DNA"/>
</dbReference>
<name>A0A0E9N7T6_SAICN</name>
<dbReference type="FunFam" id="3.40.50.300:FF:000586">
    <property type="entry name" value="Rab family GTPase"/>
    <property type="match status" value="1"/>
</dbReference>
<dbReference type="CDD" id="cd00154">
    <property type="entry name" value="Rab"/>
    <property type="match status" value="1"/>
</dbReference>
<dbReference type="GO" id="GO:0012505">
    <property type="term" value="C:endomembrane system"/>
    <property type="evidence" value="ECO:0007669"/>
    <property type="project" value="UniProtKB-SubCell"/>
</dbReference>
<dbReference type="SMART" id="SM00176">
    <property type="entry name" value="RAN"/>
    <property type="match status" value="1"/>
</dbReference>
<dbReference type="InterPro" id="IPR050227">
    <property type="entry name" value="Rab"/>
</dbReference>
<dbReference type="PROSITE" id="PS51420">
    <property type="entry name" value="RHO"/>
    <property type="match status" value="1"/>
</dbReference>
<keyword evidence="6" id="KW-1185">Reference proteome</keyword>
<dbReference type="SMART" id="SM00174">
    <property type="entry name" value="RHO"/>
    <property type="match status" value="1"/>
</dbReference>
<dbReference type="AlphaFoldDB" id="A0A0E9N7T6"/>
<dbReference type="PROSITE" id="PS51419">
    <property type="entry name" value="RAB"/>
    <property type="match status" value="1"/>
</dbReference>
<dbReference type="GO" id="GO:0003924">
    <property type="term" value="F:GTPase activity"/>
    <property type="evidence" value="ECO:0007669"/>
    <property type="project" value="InterPro"/>
</dbReference>
<evidence type="ECO:0000256" key="1">
    <source>
        <dbReference type="ARBA" id="ARBA00004308"/>
    </source>
</evidence>
<dbReference type="STRING" id="698492.A0A0E9N7T6"/>